<protein>
    <submittedName>
        <fullName evidence="3">DEAD-like helicase family protein</fullName>
    </submittedName>
</protein>
<accession>A0A481YSV3</accession>
<keyword evidence="3" id="KW-0067">ATP-binding</keyword>
<dbReference type="GO" id="GO:0016787">
    <property type="term" value="F:hydrolase activity"/>
    <property type="evidence" value="ECO:0007669"/>
    <property type="project" value="UniProtKB-KW"/>
</dbReference>
<sequence>MPQKELDGQPNRPYAAELLKEFSLKVTGARVGETLKGITKGSSGAIIKLYGPEDTYLSPYSKSLKTLRYFPDLWSIYLGKLGSIKFFRKMTTDEREQWLEEHEEDKDVDLAEVDGMEMELIQLGEGKFTEFPPDKIEIFTSGIHSVMDVRNMYPGKVVSGARRHTLIFLRSFWRVTVTMKPVKKYIGYSFDVEAGEYLEEVEADKSHTIFLFNSFTEEKVEIAIRLNKKGVQITDEDAMIEIGQEVLPFSDYEYNHFKKATRTFTAGSFKSLLQKTIRFRAKYVTLRGRDVEASKVVVMTLVSLISNKGSFIPDIGKFVSGAESTAKRLAITMIEDGYVRKEWANDILGLMISTYLFQKKVGWTPTHKMVKRWFQLGVDTYEDIRYGVYDIDIGCKKLPFVITDVDELSPGKISWACTSMFLDEVKSFSGDMGMVRYIAYNVKKYYNPQEKSMYIQPETMPLEQCIDMHWLPDIYYYLPYELIRQGAEKGATPLKPFNRMIFNAVSGINSRKLGKRSYSKNFEKNECVQLIRRSQRLALVARQGELGGRTEISNKGLKIKYVLDNSWIPGMVGPIEIPGRPIAIVTMDPANPNILIALQKPTRDAKTTRLTFEREEEVKRKATDELRQGVKLNACKGPIPGMNKYRVYVDNKDKIWLEKNDNWTLWDDYRKGEKRFPVLKYLPLTMENALVRGGEGISENALQELKGLISETSPAVLRRTLYYLTGYNMIIEPNRMSRDGGGTEYPVVPEDVGAYHFMLMISLLYPSALRRVPGNIIRFEISFGPLMWDVVRPEITRKLEHKKGDVKKWGKIKGDKRKPWKHQTDALKDMIERQSRGRRGNLLWMSVGQGKTRCSLDFINYLIFKKELPPYVIFSTPAAAMKSVGAEILKYGFKMEVLSPTKGTPKNHPFKDLIVKGEIPNKNVITLIKHDNLRLCIGGLSSLSGRFFFVMDEVHKALNNSLRTNASVQLASLATGVIAMTGTLVVNTNVASLIPWLKQVVPFEVNEKNFWTAANSMVAKLVNTGIKVTVEDVTAKFSWDESETYIQLVSPAIGGVNSSPTANELNKAKKICYQACTRKMVEQIGELLRLKKGGVMVVARNSEHQQELLERCLEKINIRPKDVFVMEKGASINLTDTTVKDKEERDYKIAIVTIRQAEGYNLSRLKSMVTCVYESNEATRTQIEGRINRRGQTAKKLKYYVVQVGVLSYIYQNHRDASNFNKILASLADEIKDF</sequence>
<dbReference type="EMBL" id="MK500329">
    <property type="protein sequence ID" value="QBK86070.1"/>
    <property type="molecule type" value="Genomic_DNA"/>
</dbReference>
<keyword evidence="3" id="KW-0347">Helicase</keyword>
<dbReference type="SMART" id="SM00487">
    <property type="entry name" value="DEXDc"/>
    <property type="match status" value="1"/>
</dbReference>
<dbReference type="SUPFAM" id="SSF52540">
    <property type="entry name" value="P-loop containing nucleoside triphosphate hydrolases"/>
    <property type="match status" value="2"/>
</dbReference>
<dbReference type="InterPro" id="IPR006935">
    <property type="entry name" value="Helicase/UvrB_N"/>
</dbReference>
<name>A0A481YSV3_9VIRU</name>
<feature type="domain" description="Helicase ATP-binding" evidence="2">
    <location>
        <begin position="815"/>
        <end position="1011"/>
    </location>
</feature>
<dbReference type="GO" id="GO:0005524">
    <property type="term" value="F:ATP binding"/>
    <property type="evidence" value="ECO:0007669"/>
    <property type="project" value="InterPro"/>
</dbReference>
<dbReference type="InterPro" id="IPR027417">
    <property type="entry name" value="P-loop_NTPase"/>
</dbReference>
<dbReference type="Pfam" id="PF04851">
    <property type="entry name" value="ResIII"/>
    <property type="match status" value="1"/>
</dbReference>
<dbReference type="InterPro" id="IPR014001">
    <property type="entry name" value="Helicase_ATP-bd"/>
</dbReference>
<dbReference type="GO" id="GO:0004386">
    <property type="term" value="F:helicase activity"/>
    <property type="evidence" value="ECO:0007669"/>
    <property type="project" value="UniProtKB-KW"/>
</dbReference>
<evidence type="ECO:0000259" key="2">
    <source>
        <dbReference type="SMART" id="SM00487"/>
    </source>
</evidence>
<evidence type="ECO:0000256" key="1">
    <source>
        <dbReference type="ARBA" id="ARBA00022801"/>
    </source>
</evidence>
<dbReference type="GO" id="GO:0003677">
    <property type="term" value="F:DNA binding"/>
    <property type="evidence" value="ECO:0007669"/>
    <property type="project" value="InterPro"/>
</dbReference>
<proteinExistence type="predicted"/>
<organism evidence="3">
    <name type="scientific">Marseillevirus LCMAC101</name>
    <dbReference type="NCBI Taxonomy" id="2506602"/>
    <lineage>
        <taxon>Viruses</taxon>
        <taxon>Varidnaviria</taxon>
        <taxon>Bamfordvirae</taxon>
        <taxon>Nucleocytoviricota</taxon>
        <taxon>Megaviricetes</taxon>
        <taxon>Pimascovirales</taxon>
        <taxon>Pimascovirales incertae sedis</taxon>
        <taxon>Marseilleviridae</taxon>
    </lineage>
</organism>
<dbReference type="Gene3D" id="3.40.50.300">
    <property type="entry name" value="P-loop containing nucleotide triphosphate hydrolases"/>
    <property type="match status" value="1"/>
</dbReference>
<gene>
    <name evidence="3" type="ORF">LCMAC101_06650</name>
</gene>
<reference evidence="3" key="1">
    <citation type="journal article" date="2019" name="MBio">
        <title>Virus Genomes from Deep Sea Sediments Expand the Ocean Megavirome and Support Independent Origins of Viral Gigantism.</title>
        <authorList>
            <person name="Backstrom D."/>
            <person name="Yutin N."/>
            <person name="Jorgensen S.L."/>
            <person name="Dharamshi J."/>
            <person name="Homa F."/>
            <person name="Zaremba-Niedwiedzka K."/>
            <person name="Spang A."/>
            <person name="Wolf Y.I."/>
            <person name="Koonin E.V."/>
            <person name="Ettema T.J."/>
        </authorList>
    </citation>
    <scope>NUCLEOTIDE SEQUENCE</scope>
</reference>
<keyword evidence="1" id="KW-0378">Hydrolase</keyword>
<keyword evidence="3" id="KW-0547">Nucleotide-binding</keyword>
<evidence type="ECO:0000313" key="3">
    <source>
        <dbReference type="EMBL" id="QBK86070.1"/>
    </source>
</evidence>